<dbReference type="PANTHER" id="PTHR32347">
    <property type="entry name" value="EFFLUX SYSTEM COMPONENT YKNX-RELATED"/>
    <property type="match status" value="1"/>
</dbReference>
<sequence>MKYNLTAGIFLTLFISSCGGGKLDYDASGNFEADEVIVSAEQNGQILSFPLQEGAQIKAGDIVGQLDVTIPTLQKEQVQATIQALSQKTADPVPQTQLVQRQLLVQEAQLQQQYRERIRTENLVKSDAATQKQLDDINALIVQLERQLNVTRQQLKLNNSNTATQNRSILSEKAPLEKNLAQLEEQVRKGKIINPVTGTVLSKYAYQGEMATIGKPLYKIANIDTLYLKAYVTGATLPEIQLGQQVTVRIDQGKTDYKSYPGVITWISDKSEFTPKTIQTKNERANLVYAIKVRVKNDGYLKIGMYAEMLINKKQS</sequence>
<dbReference type="Pfam" id="PF25917">
    <property type="entry name" value="BSH_RND"/>
    <property type="match status" value="1"/>
</dbReference>
<dbReference type="InterPro" id="IPR058625">
    <property type="entry name" value="MdtA-like_BSH"/>
</dbReference>
<gene>
    <name evidence="5" type="ORF">SAMN05660909_02016</name>
</gene>
<keyword evidence="6" id="KW-1185">Reference proteome</keyword>
<dbReference type="Proteomes" id="UP000199656">
    <property type="component" value="Unassembled WGS sequence"/>
</dbReference>
<reference evidence="6" key="1">
    <citation type="submission" date="2016-10" db="EMBL/GenBank/DDBJ databases">
        <authorList>
            <person name="Varghese N."/>
            <person name="Submissions S."/>
        </authorList>
    </citation>
    <scope>NUCLEOTIDE SEQUENCE [LARGE SCALE GENOMIC DNA]</scope>
    <source>
        <strain evidence="6">DSM 23920</strain>
    </source>
</reference>
<dbReference type="Gene3D" id="2.40.50.100">
    <property type="match status" value="1"/>
</dbReference>
<protein>
    <submittedName>
        <fullName evidence="5">HlyD family secretion protein</fullName>
    </submittedName>
</protein>
<dbReference type="OrthoDB" id="9778236at2"/>
<evidence type="ECO:0000256" key="1">
    <source>
        <dbReference type="ARBA" id="ARBA00004196"/>
    </source>
</evidence>
<evidence type="ECO:0000256" key="2">
    <source>
        <dbReference type="ARBA" id="ARBA00023054"/>
    </source>
</evidence>
<organism evidence="5 6">
    <name type="scientific">Chitinophaga terrae</name>
    <name type="common">ex Kim and Jung 2007</name>
    <dbReference type="NCBI Taxonomy" id="408074"/>
    <lineage>
        <taxon>Bacteria</taxon>
        <taxon>Pseudomonadati</taxon>
        <taxon>Bacteroidota</taxon>
        <taxon>Chitinophagia</taxon>
        <taxon>Chitinophagales</taxon>
        <taxon>Chitinophagaceae</taxon>
        <taxon>Chitinophaga</taxon>
    </lineage>
</organism>
<dbReference type="Gene3D" id="2.40.30.170">
    <property type="match status" value="1"/>
</dbReference>
<evidence type="ECO:0000259" key="4">
    <source>
        <dbReference type="Pfam" id="PF25917"/>
    </source>
</evidence>
<keyword evidence="2 3" id="KW-0175">Coiled coil</keyword>
<comment type="subcellular location">
    <subcellularLocation>
        <location evidence="1">Cell envelope</location>
    </subcellularLocation>
</comment>
<name>A0A1H4BB25_9BACT</name>
<dbReference type="RefSeq" id="WP_089761194.1">
    <property type="nucleotide sequence ID" value="NZ_BKAT01000037.1"/>
</dbReference>
<dbReference type="AlphaFoldDB" id="A0A1H4BB25"/>
<dbReference type="SUPFAM" id="SSF111369">
    <property type="entry name" value="HlyD-like secretion proteins"/>
    <property type="match status" value="1"/>
</dbReference>
<proteinExistence type="predicted"/>
<evidence type="ECO:0000313" key="6">
    <source>
        <dbReference type="Proteomes" id="UP000199656"/>
    </source>
</evidence>
<dbReference type="InterPro" id="IPR050465">
    <property type="entry name" value="UPF0194_transport"/>
</dbReference>
<evidence type="ECO:0000313" key="5">
    <source>
        <dbReference type="EMBL" id="SEA45343.1"/>
    </source>
</evidence>
<dbReference type="STRING" id="408074.SAMN05660909_02016"/>
<dbReference type="EMBL" id="FNRL01000007">
    <property type="protein sequence ID" value="SEA45343.1"/>
    <property type="molecule type" value="Genomic_DNA"/>
</dbReference>
<feature type="coiled-coil region" evidence="3">
    <location>
        <begin position="134"/>
        <end position="186"/>
    </location>
</feature>
<dbReference type="PROSITE" id="PS51257">
    <property type="entry name" value="PROKAR_LIPOPROTEIN"/>
    <property type="match status" value="1"/>
</dbReference>
<dbReference type="GO" id="GO:0030313">
    <property type="term" value="C:cell envelope"/>
    <property type="evidence" value="ECO:0007669"/>
    <property type="project" value="UniProtKB-SubCell"/>
</dbReference>
<feature type="domain" description="Multidrug resistance protein MdtA-like barrel-sandwich hybrid" evidence="4">
    <location>
        <begin position="36"/>
        <end position="217"/>
    </location>
</feature>
<dbReference type="PANTHER" id="PTHR32347:SF23">
    <property type="entry name" value="BLL5650 PROTEIN"/>
    <property type="match status" value="1"/>
</dbReference>
<evidence type="ECO:0000256" key="3">
    <source>
        <dbReference type="SAM" id="Coils"/>
    </source>
</evidence>
<accession>A0A1H4BB25</accession>